<feature type="domain" description="ANTAR" evidence="2">
    <location>
        <begin position="74"/>
        <end position="135"/>
    </location>
</feature>
<dbReference type="GO" id="GO:0003723">
    <property type="term" value="F:RNA binding"/>
    <property type="evidence" value="ECO:0007669"/>
    <property type="project" value="InterPro"/>
</dbReference>
<evidence type="ECO:0000259" key="2">
    <source>
        <dbReference type="PROSITE" id="PS50921"/>
    </source>
</evidence>
<dbReference type="InterPro" id="IPR036388">
    <property type="entry name" value="WH-like_DNA-bd_sf"/>
</dbReference>
<dbReference type="SMART" id="SM01012">
    <property type="entry name" value="ANTAR"/>
    <property type="match status" value="1"/>
</dbReference>
<evidence type="ECO:0000313" key="4">
    <source>
        <dbReference type="Proteomes" id="UP000182841"/>
    </source>
</evidence>
<organism evidence="3 4">
    <name type="scientific">Streptomyces qinglanensis</name>
    <dbReference type="NCBI Taxonomy" id="943816"/>
    <lineage>
        <taxon>Bacteria</taxon>
        <taxon>Bacillati</taxon>
        <taxon>Actinomycetota</taxon>
        <taxon>Actinomycetes</taxon>
        <taxon>Kitasatosporales</taxon>
        <taxon>Streptomycetaceae</taxon>
        <taxon>Streptomyces</taxon>
    </lineage>
</organism>
<dbReference type="OrthoDB" id="4946329at2"/>
<dbReference type="EMBL" id="FOGO01000015">
    <property type="protein sequence ID" value="SES29321.1"/>
    <property type="molecule type" value="Genomic_DNA"/>
</dbReference>
<proteinExistence type="predicted"/>
<feature type="compositionally biased region" description="Polar residues" evidence="1">
    <location>
        <begin position="1"/>
        <end position="10"/>
    </location>
</feature>
<dbReference type="RefSeq" id="WP_075002814.1">
    <property type="nucleotide sequence ID" value="NZ_FOGO01000015.1"/>
</dbReference>
<feature type="compositionally biased region" description="Basic and acidic residues" evidence="1">
    <location>
        <begin position="170"/>
        <end position="180"/>
    </location>
</feature>
<dbReference type="PROSITE" id="PS50921">
    <property type="entry name" value="ANTAR"/>
    <property type="match status" value="1"/>
</dbReference>
<sequence>MSAATGSARTSALAGCPRPRTVPPGEATAPAAPPAHRAECEPAAADGDAEPDRSADSGDAPLSAREREELTARIDALETEVGQLREALASRPVIDQARGMVMALAPCDAEAAWQVLVRVSQHSNVKLRSVAAALVSGAEGAAVPKPVRKHLATALREVRTAPGRRGRSGPSDRRELRAQR</sequence>
<feature type="region of interest" description="Disordered" evidence="1">
    <location>
        <begin position="1"/>
        <end position="68"/>
    </location>
</feature>
<reference evidence="4" key="1">
    <citation type="submission" date="2016-10" db="EMBL/GenBank/DDBJ databases">
        <authorList>
            <person name="Varghese N."/>
            <person name="Submissions S."/>
        </authorList>
    </citation>
    <scope>NUCLEOTIDE SEQUENCE [LARGE SCALE GENOMIC DNA]</scope>
    <source>
        <strain evidence="4">CGMCC 4.6825</strain>
    </source>
</reference>
<dbReference type="STRING" id="943816.AN217_00580"/>
<dbReference type="InterPro" id="IPR005561">
    <property type="entry name" value="ANTAR"/>
</dbReference>
<dbReference type="SUPFAM" id="SSF52172">
    <property type="entry name" value="CheY-like"/>
    <property type="match status" value="1"/>
</dbReference>
<evidence type="ECO:0000313" key="3">
    <source>
        <dbReference type="EMBL" id="SES29321.1"/>
    </source>
</evidence>
<dbReference type="AlphaFoldDB" id="A0A1H9W6C4"/>
<accession>A0A1H9W6C4</accession>
<dbReference type="Pfam" id="PF03861">
    <property type="entry name" value="ANTAR"/>
    <property type="match status" value="1"/>
</dbReference>
<dbReference type="Gene3D" id="1.10.10.10">
    <property type="entry name" value="Winged helix-like DNA-binding domain superfamily/Winged helix DNA-binding domain"/>
    <property type="match status" value="1"/>
</dbReference>
<protein>
    <submittedName>
        <fullName evidence="3">ANTAR domain-containing protein</fullName>
    </submittedName>
</protein>
<gene>
    <name evidence="3" type="ORF">SAMN05421870_11579</name>
</gene>
<evidence type="ECO:0000256" key="1">
    <source>
        <dbReference type="SAM" id="MobiDB-lite"/>
    </source>
</evidence>
<dbReference type="Proteomes" id="UP000182841">
    <property type="component" value="Unassembled WGS sequence"/>
</dbReference>
<feature type="region of interest" description="Disordered" evidence="1">
    <location>
        <begin position="155"/>
        <end position="180"/>
    </location>
</feature>
<name>A0A1H9W6C4_9ACTN</name>
<keyword evidence="4" id="KW-1185">Reference proteome</keyword>
<dbReference type="InterPro" id="IPR011006">
    <property type="entry name" value="CheY-like_superfamily"/>
</dbReference>